<proteinExistence type="evidence at transcript level"/>
<reference evidence="1" key="1">
    <citation type="journal article" date="2017" name="Front. Cell. Infect. Microbiol.">
        <title>The Distinct Transcriptional Response of the Midgut of Amblyomma sculptum and Amblyomma aureolatum Ticks to Rickettsia rickettsii Correlates to Their Differences in Susceptibility to Infection.</title>
        <authorList>
            <person name="Martins L.A."/>
            <person name="Galletti M.F.B.M."/>
            <person name="Ribeiro J.M."/>
            <person name="Fujita A."/>
            <person name="Costa F.B."/>
            <person name="Labruna M.B."/>
            <person name="Daffre S."/>
            <person name="Fogaca A.C."/>
        </authorList>
    </citation>
    <scope>NUCLEOTIDE SEQUENCE</scope>
</reference>
<accession>A0A1E1WY47</accession>
<dbReference type="AlphaFoldDB" id="A0A1E1WY47"/>
<organism evidence="1">
    <name type="scientific">Amblyomma aureolatum</name>
    <dbReference type="NCBI Taxonomy" id="187763"/>
    <lineage>
        <taxon>Eukaryota</taxon>
        <taxon>Metazoa</taxon>
        <taxon>Ecdysozoa</taxon>
        <taxon>Arthropoda</taxon>
        <taxon>Chelicerata</taxon>
        <taxon>Arachnida</taxon>
        <taxon>Acari</taxon>
        <taxon>Parasitiformes</taxon>
        <taxon>Ixodida</taxon>
        <taxon>Ixodoidea</taxon>
        <taxon>Ixodidae</taxon>
        <taxon>Amblyomminae</taxon>
        <taxon>Amblyomma</taxon>
    </lineage>
</organism>
<dbReference type="EMBL" id="GFAC01007280">
    <property type="protein sequence ID" value="JAT91908.1"/>
    <property type="molecule type" value="mRNA"/>
</dbReference>
<protein>
    <submittedName>
        <fullName evidence="1">Putative tick transposon</fullName>
    </submittedName>
</protein>
<sequence length="130" mass="15092">NPHKQREINQIEAVQMKAIRFVCRRFDRDFSSSTALTSLDLQPLSARRRTESLKFMHCIINSSCRTSSNDFLTPAVPSNTRNLHSLNITPYFARTDTFKYNFFPRVIECWNSLPGRTRSFSLNLFLAAIE</sequence>
<evidence type="ECO:0000313" key="1">
    <source>
        <dbReference type="EMBL" id="JAT91908.1"/>
    </source>
</evidence>
<name>A0A1E1WY47_9ACAR</name>
<feature type="non-terminal residue" evidence="1">
    <location>
        <position position="1"/>
    </location>
</feature>